<gene>
    <name evidence="2" type="ORF">DEU29_12819</name>
</gene>
<organism evidence="2 3">
    <name type="scientific">Idiomarina aquatica</name>
    <dbReference type="NCBI Taxonomy" id="1327752"/>
    <lineage>
        <taxon>Bacteria</taxon>
        <taxon>Pseudomonadati</taxon>
        <taxon>Pseudomonadota</taxon>
        <taxon>Gammaproteobacteria</taxon>
        <taxon>Alteromonadales</taxon>
        <taxon>Idiomarinaceae</taxon>
        <taxon>Idiomarina</taxon>
    </lineage>
</organism>
<evidence type="ECO:0000256" key="1">
    <source>
        <dbReference type="PIRSR" id="PIRSR605019-1"/>
    </source>
</evidence>
<reference evidence="2 3" key="1">
    <citation type="submission" date="2019-03" db="EMBL/GenBank/DDBJ databases">
        <title>Freshwater and sediment microbial communities from various areas in North America, analyzing microbe dynamics in response to fracking.</title>
        <authorList>
            <person name="Lamendella R."/>
        </authorList>
    </citation>
    <scope>NUCLEOTIDE SEQUENCE [LARGE SCALE GENOMIC DNA]</scope>
    <source>
        <strain evidence="2 3">18_TX</strain>
    </source>
</reference>
<dbReference type="PANTHER" id="PTHR30037">
    <property type="entry name" value="DNA-3-METHYLADENINE GLYCOSYLASE 1"/>
    <property type="match status" value="1"/>
</dbReference>
<sequence length="202" mass="23328">MTKLTQKRCPWCEQADDYRRYHDEQWGRPVTDPVELFAKLCLDGQQAGLSWLTILRKQAGYEAAFYGLDPDKIVEMPDNERQQLYSNPEIIRSKAKIDAIFVNAQAYIKMRNQGLNFSHWLWQFIGGKPQINGYRTLSEVPTESEASQAMAKALKQQGFKFVGPTICYAFMQAVGMMNDHLVDCHCYQPVCEQMRQFTPLDT</sequence>
<dbReference type="GO" id="GO:0008725">
    <property type="term" value="F:DNA-3-methyladenine glycosylase activity"/>
    <property type="evidence" value="ECO:0007669"/>
    <property type="project" value="InterPro"/>
</dbReference>
<dbReference type="Proteomes" id="UP000295531">
    <property type="component" value="Unassembled WGS sequence"/>
</dbReference>
<feature type="binding site" evidence="1">
    <location>
        <position position="22"/>
    </location>
    <ligand>
        <name>Zn(2+)</name>
        <dbReference type="ChEBI" id="CHEBI:29105"/>
    </ligand>
</feature>
<dbReference type="AlphaFoldDB" id="A0A4V3CMB4"/>
<evidence type="ECO:0000313" key="2">
    <source>
        <dbReference type="EMBL" id="TDP27576.1"/>
    </source>
</evidence>
<dbReference type="GO" id="GO:0006284">
    <property type="term" value="P:base-excision repair"/>
    <property type="evidence" value="ECO:0007669"/>
    <property type="project" value="InterPro"/>
</dbReference>
<dbReference type="Gene3D" id="1.10.340.30">
    <property type="entry name" value="Hypothetical protein, domain 2"/>
    <property type="match status" value="1"/>
</dbReference>
<evidence type="ECO:0000313" key="3">
    <source>
        <dbReference type="Proteomes" id="UP000295531"/>
    </source>
</evidence>
<accession>A0A4V3CMB4</accession>
<feature type="binding site" evidence="1">
    <location>
        <position position="180"/>
    </location>
    <ligand>
        <name>Zn(2+)</name>
        <dbReference type="ChEBI" id="CHEBI:29105"/>
    </ligand>
</feature>
<keyword evidence="3" id="KW-1185">Reference proteome</keyword>
<feature type="binding site" evidence="1">
    <location>
        <position position="9"/>
    </location>
    <ligand>
        <name>Zn(2+)</name>
        <dbReference type="ChEBI" id="CHEBI:29105"/>
    </ligand>
</feature>
<dbReference type="InterPro" id="IPR011257">
    <property type="entry name" value="DNA_glycosylase"/>
</dbReference>
<dbReference type="RefSeq" id="WP_133540778.1">
    <property type="nucleotide sequence ID" value="NZ_SNXI01000028.1"/>
</dbReference>
<protein>
    <submittedName>
        <fullName evidence="2">DNA-3-methyladenine glycosylase I</fullName>
    </submittedName>
</protein>
<dbReference type="InterPro" id="IPR052891">
    <property type="entry name" value="DNA-3mA_glycosylase"/>
</dbReference>
<dbReference type="PANTHER" id="PTHR30037:SF4">
    <property type="entry name" value="DNA-3-METHYLADENINE GLYCOSYLASE I"/>
    <property type="match status" value="1"/>
</dbReference>
<dbReference type="Pfam" id="PF03352">
    <property type="entry name" value="Adenine_glyco"/>
    <property type="match status" value="1"/>
</dbReference>
<dbReference type="OrthoDB" id="9807664at2"/>
<keyword evidence="1" id="KW-0479">Metal-binding</keyword>
<proteinExistence type="predicted"/>
<keyword evidence="1" id="KW-0862">Zinc</keyword>
<comment type="caution">
    <text evidence="2">The sequence shown here is derived from an EMBL/GenBank/DDBJ whole genome shotgun (WGS) entry which is preliminary data.</text>
</comment>
<dbReference type="SUPFAM" id="SSF48150">
    <property type="entry name" value="DNA-glycosylase"/>
    <property type="match status" value="1"/>
</dbReference>
<dbReference type="GO" id="GO:0046872">
    <property type="term" value="F:metal ion binding"/>
    <property type="evidence" value="ECO:0007669"/>
    <property type="project" value="UniProtKB-KW"/>
</dbReference>
<dbReference type="InterPro" id="IPR005019">
    <property type="entry name" value="Adenine_glyco"/>
</dbReference>
<name>A0A4V3CMB4_9GAMM</name>
<dbReference type="EMBL" id="SNXI01000028">
    <property type="protein sequence ID" value="TDP27576.1"/>
    <property type="molecule type" value="Genomic_DNA"/>
</dbReference>
<feature type="binding site" evidence="1">
    <location>
        <position position="184"/>
    </location>
    <ligand>
        <name>Zn(2+)</name>
        <dbReference type="ChEBI" id="CHEBI:29105"/>
    </ligand>
</feature>